<dbReference type="OrthoDB" id="9793039at2"/>
<dbReference type="InterPro" id="IPR037523">
    <property type="entry name" value="VOC_core"/>
</dbReference>
<dbReference type="CDD" id="cd07247">
    <property type="entry name" value="SgaA_N_like"/>
    <property type="match status" value="2"/>
</dbReference>
<evidence type="ECO:0000313" key="3">
    <source>
        <dbReference type="Proteomes" id="UP000256310"/>
    </source>
</evidence>
<evidence type="ECO:0000259" key="1">
    <source>
        <dbReference type="PROSITE" id="PS51819"/>
    </source>
</evidence>
<dbReference type="PROSITE" id="PS51819">
    <property type="entry name" value="VOC"/>
    <property type="match status" value="2"/>
</dbReference>
<dbReference type="InterPro" id="IPR052164">
    <property type="entry name" value="Anthracycline_SecMetBiosynth"/>
</dbReference>
<dbReference type="Proteomes" id="UP000256310">
    <property type="component" value="Unassembled WGS sequence"/>
</dbReference>
<dbReference type="Pfam" id="PF00903">
    <property type="entry name" value="Glyoxalase"/>
    <property type="match status" value="2"/>
</dbReference>
<gene>
    <name evidence="2" type="ORF">DFR46_1019</name>
</gene>
<organism evidence="2 3">
    <name type="scientific">Parasphingopyxis lamellibrachiae</name>
    <dbReference type="NCBI Taxonomy" id="680125"/>
    <lineage>
        <taxon>Bacteria</taxon>
        <taxon>Pseudomonadati</taxon>
        <taxon>Pseudomonadota</taxon>
        <taxon>Alphaproteobacteria</taxon>
        <taxon>Sphingomonadales</taxon>
        <taxon>Sphingomonadaceae</taxon>
        <taxon>Parasphingopyxis</taxon>
    </lineage>
</organism>
<protein>
    <recommendedName>
        <fullName evidence="1">VOC domain-containing protein</fullName>
    </recommendedName>
</protein>
<comment type="caution">
    <text evidence="2">The sequence shown here is derived from an EMBL/GenBank/DDBJ whole genome shotgun (WGS) entry which is preliminary data.</text>
</comment>
<proteinExistence type="predicted"/>
<keyword evidence="3" id="KW-1185">Reference proteome</keyword>
<dbReference type="AlphaFoldDB" id="A0A3D9FDZ6"/>
<name>A0A3D9FDZ6_9SPHN</name>
<dbReference type="PANTHER" id="PTHR33993">
    <property type="entry name" value="GLYOXALASE-RELATED"/>
    <property type="match status" value="1"/>
</dbReference>
<dbReference type="InterPro" id="IPR029068">
    <property type="entry name" value="Glyas_Bleomycin-R_OHBP_Dase"/>
</dbReference>
<dbReference type="EMBL" id="QRDP01000004">
    <property type="protein sequence ID" value="RED16009.1"/>
    <property type="molecule type" value="Genomic_DNA"/>
</dbReference>
<feature type="domain" description="VOC" evidence="1">
    <location>
        <begin position="139"/>
        <end position="257"/>
    </location>
</feature>
<dbReference type="RefSeq" id="WP_116235459.1">
    <property type="nucleotide sequence ID" value="NZ_QRDP01000004.1"/>
</dbReference>
<accession>A0A3D9FDZ6</accession>
<evidence type="ECO:0000313" key="2">
    <source>
        <dbReference type="EMBL" id="RED16009.1"/>
    </source>
</evidence>
<dbReference type="SUPFAM" id="SSF54593">
    <property type="entry name" value="Glyoxalase/Bleomycin resistance protein/Dihydroxybiphenyl dioxygenase"/>
    <property type="match status" value="2"/>
</dbReference>
<sequence length="260" mass="28464">MPDKHGDFIWYELMTSDAEAAKAFYSTLIGWTSEASGQPDMPYHLFSMGKTQVAGMMALTDEMKQNGARPCWLGYIAVDDVDATAGTIKSAGGSVHIPPTDIPEIGRFAMVSDPQGSHFYIMRGVSDENSQSFAAQEPRDGHCAWNELMTSDQSAAMDFYTGQFGWKKDSEMDMGPMGKYEMLRQNDFLIGAMMTKPDEVPVSMWSFYFRVPDIDAAVETTRANGGQVTLEPSEIPGGEFQMNGIDPQGAAFALIGKRGA</sequence>
<feature type="domain" description="VOC" evidence="1">
    <location>
        <begin position="7"/>
        <end position="124"/>
    </location>
</feature>
<dbReference type="InterPro" id="IPR004360">
    <property type="entry name" value="Glyas_Fos-R_dOase_dom"/>
</dbReference>
<dbReference type="PANTHER" id="PTHR33993:SF14">
    <property type="entry name" value="GB|AAF24581.1"/>
    <property type="match status" value="1"/>
</dbReference>
<reference evidence="2 3" key="1">
    <citation type="submission" date="2018-07" db="EMBL/GenBank/DDBJ databases">
        <title>Genomic Encyclopedia of Type Strains, Phase IV (KMG-IV): sequencing the most valuable type-strain genomes for metagenomic binning, comparative biology and taxonomic classification.</title>
        <authorList>
            <person name="Goeker M."/>
        </authorList>
    </citation>
    <scope>NUCLEOTIDE SEQUENCE [LARGE SCALE GENOMIC DNA]</scope>
    <source>
        <strain evidence="2 3">DSM 26725</strain>
    </source>
</reference>
<dbReference type="Gene3D" id="3.10.180.10">
    <property type="entry name" value="2,3-Dihydroxybiphenyl 1,2-Dioxygenase, domain 1"/>
    <property type="match status" value="2"/>
</dbReference>